<evidence type="ECO:0000256" key="1">
    <source>
        <dbReference type="ARBA" id="ARBA00004141"/>
    </source>
</evidence>
<feature type="region of interest" description="Disordered" evidence="6">
    <location>
        <begin position="228"/>
        <end position="248"/>
    </location>
</feature>
<dbReference type="PANTHER" id="PTHR19282:SF40">
    <property type="entry name" value="TETRASPANIN-4"/>
    <property type="match status" value="1"/>
</dbReference>
<dbReference type="InterPro" id="IPR018499">
    <property type="entry name" value="Tetraspanin/Peripherin"/>
</dbReference>
<comment type="similarity">
    <text evidence="2">Belongs to the tetraspanin (TM4SF) family.</text>
</comment>
<protein>
    <recommendedName>
        <fullName evidence="9">Tetraspanin-4</fullName>
    </recommendedName>
</protein>
<keyword evidence="4 7" id="KW-1133">Transmembrane helix</keyword>
<evidence type="ECO:0000256" key="7">
    <source>
        <dbReference type="SAM" id="Phobius"/>
    </source>
</evidence>
<dbReference type="AlphaFoldDB" id="A0A8C4LK36"/>
<evidence type="ECO:0008006" key="9">
    <source>
        <dbReference type="Google" id="ProtNLM"/>
    </source>
</evidence>
<reference evidence="8" key="1">
    <citation type="submission" date="2023-03" db="UniProtKB">
        <authorList>
            <consortium name="Ensembl"/>
        </authorList>
    </citation>
    <scope>IDENTIFICATION</scope>
</reference>
<sequence length="330" mass="34592">MARGCLQGVKYLMFAFNLLFWLGGCGILGVGIWLAATQGNFATLSASFPSLSAANLLIVTGTFVMAIGFMGCIGAIKENKCLLLTFFVMLLLVFLLEATIAILFFAYTDKIDRYAQQDLKKGLHLYDTPGNVGLTNAWSIIQTDVSGGAGEGRGMAWLGRGWVEAWRGRGKGPAPTIPAPLPSPAVPLLRGLQLHGLVRGLQRHARARFLLPGVQRELRAACTRHLVEGGEPVPSPPTSPGPGTWGWRASLSALVTPTLPPAVLRDGEDLAPGEPAGCGRLRAVHGTGAGNTGSVAPGASWTHPAPDPTSPGRGGAHRGWSGMTSSGDDL</sequence>
<dbReference type="PROSITE" id="PS00421">
    <property type="entry name" value="TM4_1"/>
    <property type="match status" value="1"/>
</dbReference>
<accession>A0A8C4LK36</accession>
<dbReference type="PANTHER" id="PTHR19282">
    <property type="entry name" value="TETRASPANIN"/>
    <property type="match status" value="1"/>
</dbReference>
<evidence type="ECO:0000256" key="3">
    <source>
        <dbReference type="ARBA" id="ARBA00022692"/>
    </source>
</evidence>
<comment type="subcellular location">
    <subcellularLocation>
        <location evidence="1">Membrane</location>
        <topology evidence="1">Multi-pass membrane protein</topology>
    </subcellularLocation>
</comment>
<evidence type="ECO:0000256" key="4">
    <source>
        <dbReference type="ARBA" id="ARBA00022989"/>
    </source>
</evidence>
<proteinExistence type="inferred from homology"/>
<dbReference type="GO" id="GO:0005886">
    <property type="term" value="C:plasma membrane"/>
    <property type="evidence" value="ECO:0007669"/>
    <property type="project" value="TreeGrafter"/>
</dbReference>
<organism evidence="8">
    <name type="scientific">Equus asinus asinus</name>
    <dbReference type="NCBI Taxonomy" id="83772"/>
    <lineage>
        <taxon>Eukaryota</taxon>
        <taxon>Metazoa</taxon>
        <taxon>Chordata</taxon>
        <taxon>Craniata</taxon>
        <taxon>Vertebrata</taxon>
        <taxon>Euteleostomi</taxon>
        <taxon>Mammalia</taxon>
        <taxon>Eutheria</taxon>
        <taxon>Laurasiatheria</taxon>
        <taxon>Perissodactyla</taxon>
        <taxon>Equidae</taxon>
        <taxon>Equus</taxon>
    </lineage>
</organism>
<dbReference type="Pfam" id="PF00335">
    <property type="entry name" value="Tetraspanin"/>
    <property type="match status" value="1"/>
</dbReference>
<feature type="transmembrane region" description="Helical" evidence="7">
    <location>
        <begin position="12"/>
        <end position="36"/>
    </location>
</feature>
<dbReference type="PRINTS" id="PR00259">
    <property type="entry name" value="TMFOUR"/>
</dbReference>
<evidence type="ECO:0000256" key="6">
    <source>
        <dbReference type="SAM" id="MobiDB-lite"/>
    </source>
</evidence>
<keyword evidence="3 7" id="KW-0812">Transmembrane</keyword>
<keyword evidence="5 7" id="KW-0472">Membrane</keyword>
<feature type="transmembrane region" description="Helical" evidence="7">
    <location>
        <begin position="56"/>
        <end position="76"/>
    </location>
</feature>
<dbReference type="InterPro" id="IPR018503">
    <property type="entry name" value="Tetraspanin_CS"/>
</dbReference>
<feature type="region of interest" description="Disordered" evidence="6">
    <location>
        <begin position="264"/>
        <end position="330"/>
    </location>
</feature>
<name>A0A8C4LK36_EQUAS</name>
<dbReference type="PROSITE" id="PS51257">
    <property type="entry name" value="PROKAR_LIPOPROTEIN"/>
    <property type="match status" value="1"/>
</dbReference>
<evidence type="ECO:0000256" key="2">
    <source>
        <dbReference type="ARBA" id="ARBA00006840"/>
    </source>
</evidence>
<evidence type="ECO:0000256" key="5">
    <source>
        <dbReference type="ARBA" id="ARBA00023136"/>
    </source>
</evidence>
<dbReference type="Ensembl" id="ENSEAST00005011470.1">
    <property type="protein sequence ID" value="ENSEASP00005010539.1"/>
    <property type="gene ID" value="ENSEASG00005007481.1"/>
</dbReference>
<feature type="transmembrane region" description="Helical" evidence="7">
    <location>
        <begin position="83"/>
        <end position="107"/>
    </location>
</feature>
<evidence type="ECO:0000313" key="8">
    <source>
        <dbReference type="Ensembl" id="ENSEASP00005010539.1"/>
    </source>
</evidence>